<evidence type="ECO:0000256" key="1">
    <source>
        <dbReference type="ARBA" id="ARBA00022723"/>
    </source>
</evidence>
<dbReference type="InterPro" id="IPR006121">
    <property type="entry name" value="HMA_dom"/>
</dbReference>
<evidence type="ECO:0000259" key="5">
    <source>
        <dbReference type="PROSITE" id="PS50846"/>
    </source>
</evidence>
<keyword evidence="2" id="KW-0636">Prenylation</keyword>
<feature type="region of interest" description="Disordered" evidence="4">
    <location>
        <begin position="95"/>
        <end position="161"/>
    </location>
</feature>
<sequence>MAPLKRKRQSSVPEEQRGRRGQGGGGRNLEAKLKTTKLLAAEAKGRAGALLAGFASFAIVERHGRGIGSRGFRLIFVGFRLVSLILAESSYLVQEEKKPEKEGKKEPPPPPPAAAAEEEKEKKDRGGGDGGEGEKKEGEKKESEKAAENPPPPPPPPPPPEEVVMKVYMHCEGCARKVRRCLRGFQGVEEVVADSRTHRVVVKGRKAAEDPMKACAQEIKKRILRMKVLVPRARTFSFGFAETGVQTAEPDLKSLEVTVKGAFDPASLVAYVHKRTGKHAAVVKQEPVEKKPEEPEKAKPEEPPPAEAAGKDEKKSSGGEKNEKEKKGGENKEEEKKKEGGGEDSKKDGTVAAEPEQKKGDKKKEEQEEKKEANGGGGGVGQGATEVPAAVVAVAATAIDGGGAGKPKRNEFYYYYPRYPVEYAYPPQIFSDENPNACAVM</sequence>
<feature type="region of interest" description="Disordered" evidence="4">
    <location>
        <begin position="1"/>
        <end position="30"/>
    </location>
</feature>
<comment type="similarity">
    <text evidence="3">Belongs to the HIPP family.</text>
</comment>
<feature type="compositionally biased region" description="Basic and acidic residues" evidence="4">
    <location>
        <begin position="309"/>
        <end position="373"/>
    </location>
</feature>
<dbReference type="CDD" id="cd00371">
    <property type="entry name" value="HMA"/>
    <property type="match status" value="1"/>
</dbReference>
<dbReference type="SUPFAM" id="SSF55008">
    <property type="entry name" value="HMA, heavy metal-associated domain"/>
    <property type="match status" value="1"/>
</dbReference>
<reference evidence="6 7" key="1">
    <citation type="journal article" date="2019" name="Nat. Plants">
        <title>Genome sequencing of Musa balbisiana reveals subgenome evolution and function divergence in polyploid bananas.</title>
        <authorList>
            <person name="Yao X."/>
        </authorList>
    </citation>
    <scope>NUCLEOTIDE SEQUENCE [LARGE SCALE GENOMIC DNA]</scope>
    <source>
        <strain evidence="7">cv. DH-PKW</strain>
        <tissue evidence="6">Leaves</tissue>
    </source>
</reference>
<dbReference type="SUPFAM" id="SSF101447">
    <property type="entry name" value="Formin homology 2 domain (FH2 domain)"/>
    <property type="match status" value="1"/>
</dbReference>
<keyword evidence="1" id="KW-0479">Metal-binding</keyword>
<keyword evidence="2" id="KW-0449">Lipoprotein</keyword>
<evidence type="ECO:0000256" key="3">
    <source>
        <dbReference type="ARBA" id="ARBA00024045"/>
    </source>
</evidence>
<feature type="compositionally biased region" description="Basic and acidic residues" evidence="4">
    <location>
        <begin position="95"/>
        <end position="107"/>
    </location>
</feature>
<evidence type="ECO:0000256" key="2">
    <source>
        <dbReference type="ARBA" id="ARBA00023289"/>
    </source>
</evidence>
<proteinExistence type="inferred from homology"/>
<evidence type="ECO:0000313" key="7">
    <source>
        <dbReference type="Proteomes" id="UP000317650"/>
    </source>
</evidence>
<feature type="region of interest" description="Disordered" evidence="4">
    <location>
        <begin position="280"/>
        <end position="384"/>
    </location>
</feature>
<dbReference type="STRING" id="52838.A0A4S8J2L7"/>
<organism evidence="6 7">
    <name type="scientific">Musa balbisiana</name>
    <name type="common">Banana</name>
    <dbReference type="NCBI Taxonomy" id="52838"/>
    <lineage>
        <taxon>Eukaryota</taxon>
        <taxon>Viridiplantae</taxon>
        <taxon>Streptophyta</taxon>
        <taxon>Embryophyta</taxon>
        <taxon>Tracheophyta</taxon>
        <taxon>Spermatophyta</taxon>
        <taxon>Magnoliopsida</taxon>
        <taxon>Liliopsida</taxon>
        <taxon>Zingiberales</taxon>
        <taxon>Musaceae</taxon>
        <taxon>Musa</taxon>
    </lineage>
</organism>
<dbReference type="PROSITE" id="PS50846">
    <property type="entry name" value="HMA_2"/>
    <property type="match status" value="1"/>
</dbReference>
<feature type="compositionally biased region" description="Basic and acidic residues" evidence="4">
    <location>
        <begin position="117"/>
        <end position="147"/>
    </location>
</feature>
<keyword evidence="7" id="KW-1185">Reference proteome</keyword>
<comment type="caution">
    <text evidence="6">The sequence shown here is derived from an EMBL/GenBank/DDBJ whole genome shotgun (WGS) entry which is preliminary data.</text>
</comment>
<dbReference type="PANTHER" id="PTHR46195:SF7">
    <property type="entry name" value="OS07G0298900 PROTEIN"/>
    <property type="match status" value="1"/>
</dbReference>
<accession>A0A4S8J2L7</accession>
<dbReference type="InterPro" id="IPR044577">
    <property type="entry name" value="HIPP4/7/8/17/18/19"/>
</dbReference>
<gene>
    <name evidence="6" type="ORF">C4D60_Mb11t07710</name>
</gene>
<dbReference type="EMBL" id="PYDT01000007">
    <property type="protein sequence ID" value="THU55545.1"/>
    <property type="molecule type" value="Genomic_DNA"/>
</dbReference>
<dbReference type="Pfam" id="PF00403">
    <property type="entry name" value="HMA"/>
    <property type="match status" value="1"/>
</dbReference>
<feature type="domain" description="HMA" evidence="5">
    <location>
        <begin position="160"/>
        <end position="231"/>
    </location>
</feature>
<evidence type="ECO:0000256" key="4">
    <source>
        <dbReference type="SAM" id="MobiDB-lite"/>
    </source>
</evidence>
<dbReference type="GO" id="GO:0046872">
    <property type="term" value="F:metal ion binding"/>
    <property type="evidence" value="ECO:0007669"/>
    <property type="project" value="UniProtKB-KW"/>
</dbReference>
<evidence type="ECO:0000313" key="6">
    <source>
        <dbReference type="EMBL" id="THU55545.1"/>
    </source>
</evidence>
<dbReference type="Gene3D" id="3.30.70.100">
    <property type="match status" value="2"/>
</dbReference>
<dbReference type="InterPro" id="IPR036163">
    <property type="entry name" value="HMA_dom_sf"/>
</dbReference>
<feature type="compositionally biased region" description="Pro residues" evidence="4">
    <location>
        <begin position="149"/>
        <end position="161"/>
    </location>
</feature>
<protein>
    <recommendedName>
        <fullName evidence="5">HMA domain-containing protein</fullName>
    </recommendedName>
</protein>
<dbReference type="Proteomes" id="UP000317650">
    <property type="component" value="Chromosome 11"/>
</dbReference>
<feature type="compositionally biased region" description="Basic and acidic residues" evidence="4">
    <location>
        <begin position="286"/>
        <end position="302"/>
    </location>
</feature>
<dbReference type="PANTHER" id="PTHR46195">
    <property type="entry name" value="HEAVY METAL-ASSOCIATED ISOPRENYLATED PLANT PROTEIN 7"/>
    <property type="match status" value="1"/>
</dbReference>
<dbReference type="AlphaFoldDB" id="A0A4S8J2L7"/>
<name>A0A4S8J2L7_MUSBA</name>